<dbReference type="GO" id="GO:0005829">
    <property type="term" value="C:cytosol"/>
    <property type="evidence" value="ECO:0007669"/>
    <property type="project" value="TreeGrafter"/>
</dbReference>
<evidence type="ECO:0000256" key="7">
    <source>
        <dbReference type="ARBA" id="ARBA00019397"/>
    </source>
</evidence>
<reference evidence="12 13" key="1">
    <citation type="journal article" date="2018" name="Mol. Biol. Evol.">
        <title>Broad Genomic Sampling Reveals a Smut Pathogenic Ancestry of the Fungal Clade Ustilaginomycotina.</title>
        <authorList>
            <person name="Kijpornyongpan T."/>
            <person name="Mondo S.J."/>
            <person name="Barry K."/>
            <person name="Sandor L."/>
            <person name="Lee J."/>
            <person name="Lipzen A."/>
            <person name="Pangilinan J."/>
            <person name="LaButti K."/>
            <person name="Hainaut M."/>
            <person name="Henrissat B."/>
            <person name="Grigoriev I.V."/>
            <person name="Spatafora J.W."/>
            <person name="Aime M.C."/>
        </authorList>
    </citation>
    <scope>NUCLEOTIDE SEQUENCE [LARGE SCALE GENOMIC DNA]</scope>
    <source>
        <strain evidence="12 13">MCA 3882</strain>
    </source>
</reference>
<dbReference type="EC" id="5.3.1.1" evidence="6 11"/>
<keyword evidence="13" id="KW-1185">Reference proteome</keyword>
<evidence type="ECO:0000313" key="13">
    <source>
        <dbReference type="Proteomes" id="UP000245771"/>
    </source>
</evidence>
<gene>
    <name evidence="12" type="ORF">FA14DRAFT_21705</name>
</gene>
<dbReference type="PANTHER" id="PTHR21139:SF41">
    <property type="entry name" value="TRIOSEPHOSPHATE ISOMERASE"/>
    <property type="match status" value="1"/>
</dbReference>
<proteinExistence type="inferred from homology"/>
<dbReference type="UniPathway" id="UPA00138"/>
<comment type="subunit">
    <text evidence="5">Homodimer.</text>
</comment>
<keyword evidence="8 11" id="KW-0312">Gluconeogenesis</keyword>
<evidence type="ECO:0000256" key="2">
    <source>
        <dbReference type="ARBA" id="ARBA00004680"/>
    </source>
</evidence>
<keyword evidence="9 11" id="KW-0324">Glycolysis</keyword>
<dbReference type="GO" id="GO:0006096">
    <property type="term" value="P:glycolytic process"/>
    <property type="evidence" value="ECO:0007669"/>
    <property type="project" value="UniProtKB-UniPathway"/>
</dbReference>
<dbReference type="GO" id="GO:0006094">
    <property type="term" value="P:gluconeogenesis"/>
    <property type="evidence" value="ECO:0007669"/>
    <property type="project" value="UniProtKB-UniPathway"/>
</dbReference>
<dbReference type="Pfam" id="PF00121">
    <property type="entry name" value="TIM"/>
    <property type="match status" value="1"/>
</dbReference>
<dbReference type="GeneID" id="37023792"/>
<dbReference type="InterPro" id="IPR000652">
    <property type="entry name" value="Triosephosphate_isomerase"/>
</dbReference>
<dbReference type="AlphaFoldDB" id="A0A316VKA7"/>
<evidence type="ECO:0000313" key="12">
    <source>
        <dbReference type="EMBL" id="PWN37986.1"/>
    </source>
</evidence>
<comment type="pathway">
    <text evidence="2 11">Carbohydrate degradation; glycolysis; D-glyceraldehyde 3-phosphate from glycerone phosphate: step 1/1.</text>
</comment>
<name>A0A316VKA7_9BASI</name>
<dbReference type="FunFam" id="3.20.20.70:FF:000025">
    <property type="entry name" value="Triosephosphate isomerase"/>
    <property type="match status" value="1"/>
</dbReference>
<comment type="similarity">
    <text evidence="4 11">Belongs to the triosephosphate isomerase family.</text>
</comment>
<evidence type="ECO:0000256" key="5">
    <source>
        <dbReference type="ARBA" id="ARBA00011738"/>
    </source>
</evidence>
<sequence>MARKFFVGGNWKMNGTLDSGKKLVAALQEAKLDPNTEVVVAPPALHLLFVKELLAKDSKIEVSGQNAYHKVSGAFTGEVSVSQLQDAGVPWVILGHSERRTIFKETDQDIAEKTKAALDHNLKVIVCVGETLEEREANKSIDVVVRQLNAAAPSVADWNKVVVAYEPVWAIGTGKVATAEQAQEVHAAIRKWAAEKVSKEVSDSLRIIYGGSVAAKNCRELAQQPDIDGFLVGGASLKPEFADICNARL</sequence>
<dbReference type="InterPro" id="IPR013785">
    <property type="entry name" value="Aldolase_TIM"/>
</dbReference>
<evidence type="ECO:0000256" key="8">
    <source>
        <dbReference type="ARBA" id="ARBA00022432"/>
    </source>
</evidence>
<dbReference type="OrthoDB" id="6715177at2759"/>
<dbReference type="FunCoup" id="A0A316VKA7">
    <property type="interactions" value="486"/>
</dbReference>
<dbReference type="InterPro" id="IPR020861">
    <property type="entry name" value="Triosephosphate_isomerase_AS"/>
</dbReference>
<comment type="pathway">
    <text evidence="3 11">Carbohydrate biosynthesis; gluconeogenesis.</text>
</comment>
<dbReference type="STRING" id="1280837.A0A316VKA7"/>
<dbReference type="HAMAP" id="MF_00147_B">
    <property type="entry name" value="TIM_B"/>
    <property type="match status" value="1"/>
</dbReference>
<dbReference type="GO" id="GO:0004807">
    <property type="term" value="F:triose-phosphate isomerase activity"/>
    <property type="evidence" value="ECO:0007669"/>
    <property type="project" value="UniProtKB-EC"/>
</dbReference>
<evidence type="ECO:0000256" key="10">
    <source>
        <dbReference type="ARBA" id="ARBA00023235"/>
    </source>
</evidence>
<dbReference type="EMBL" id="KZ819602">
    <property type="protein sequence ID" value="PWN37986.1"/>
    <property type="molecule type" value="Genomic_DNA"/>
</dbReference>
<comment type="catalytic activity">
    <reaction evidence="1 11">
        <text>D-glyceraldehyde 3-phosphate = dihydroxyacetone phosphate</text>
        <dbReference type="Rhea" id="RHEA:18585"/>
        <dbReference type="ChEBI" id="CHEBI:57642"/>
        <dbReference type="ChEBI" id="CHEBI:59776"/>
        <dbReference type="EC" id="5.3.1.1"/>
    </reaction>
</comment>
<dbReference type="PANTHER" id="PTHR21139">
    <property type="entry name" value="TRIOSEPHOSPHATE ISOMERASE"/>
    <property type="match status" value="1"/>
</dbReference>
<dbReference type="PROSITE" id="PS51440">
    <property type="entry name" value="TIM_2"/>
    <property type="match status" value="1"/>
</dbReference>
<dbReference type="UniPathway" id="UPA00109">
    <property type="reaction ID" value="UER00189"/>
</dbReference>
<organism evidence="12 13">
    <name type="scientific">Meira miltonrushii</name>
    <dbReference type="NCBI Taxonomy" id="1280837"/>
    <lineage>
        <taxon>Eukaryota</taxon>
        <taxon>Fungi</taxon>
        <taxon>Dikarya</taxon>
        <taxon>Basidiomycota</taxon>
        <taxon>Ustilaginomycotina</taxon>
        <taxon>Exobasidiomycetes</taxon>
        <taxon>Exobasidiales</taxon>
        <taxon>Brachybasidiaceae</taxon>
        <taxon>Meira</taxon>
    </lineage>
</organism>
<evidence type="ECO:0000256" key="6">
    <source>
        <dbReference type="ARBA" id="ARBA00011940"/>
    </source>
</evidence>
<evidence type="ECO:0000256" key="11">
    <source>
        <dbReference type="RuleBase" id="RU363013"/>
    </source>
</evidence>
<dbReference type="Proteomes" id="UP000245771">
    <property type="component" value="Unassembled WGS sequence"/>
</dbReference>
<dbReference type="GO" id="GO:0019563">
    <property type="term" value="P:glycerol catabolic process"/>
    <property type="evidence" value="ECO:0007669"/>
    <property type="project" value="TreeGrafter"/>
</dbReference>
<keyword evidence="10 11" id="KW-0413">Isomerase</keyword>
<dbReference type="InterPro" id="IPR035990">
    <property type="entry name" value="TIM_sf"/>
</dbReference>
<protein>
    <recommendedName>
        <fullName evidence="7 11">Triosephosphate isomerase</fullName>
        <ecNumber evidence="6 11">5.3.1.1</ecNumber>
    </recommendedName>
</protein>
<dbReference type="CDD" id="cd00311">
    <property type="entry name" value="TIM"/>
    <property type="match status" value="1"/>
</dbReference>
<dbReference type="InterPro" id="IPR022896">
    <property type="entry name" value="TrioseP_Isoase_bac/euk"/>
</dbReference>
<evidence type="ECO:0000256" key="4">
    <source>
        <dbReference type="ARBA" id="ARBA00007422"/>
    </source>
</evidence>
<evidence type="ECO:0000256" key="9">
    <source>
        <dbReference type="ARBA" id="ARBA00023152"/>
    </source>
</evidence>
<dbReference type="PROSITE" id="PS00171">
    <property type="entry name" value="TIM_1"/>
    <property type="match status" value="1"/>
</dbReference>
<dbReference type="InParanoid" id="A0A316VKA7"/>
<dbReference type="SUPFAM" id="SSF51351">
    <property type="entry name" value="Triosephosphate isomerase (TIM)"/>
    <property type="match status" value="1"/>
</dbReference>
<evidence type="ECO:0000256" key="3">
    <source>
        <dbReference type="ARBA" id="ARBA00004742"/>
    </source>
</evidence>
<dbReference type="RefSeq" id="XP_025358288.1">
    <property type="nucleotide sequence ID" value="XM_025502011.1"/>
</dbReference>
<accession>A0A316VKA7</accession>
<dbReference type="Gene3D" id="3.20.20.70">
    <property type="entry name" value="Aldolase class I"/>
    <property type="match status" value="1"/>
</dbReference>
<evidence type="ECO:0000256" key="1">
    <source>
        <dbReference type="ARBA" id="ARBA00000474"/>
    </source>
</evidence>
<dbReference type="GO" id="GO:0046166">
    <property type="term" value="P:glyceraldehyde-3-phosphate biosynthetic process"/>
    <property type="evidence" value="ECO:0007669"/>
    <property type="project" value="TreeGrafter"/>
</dbReference>
<dbReference type="NCBIfam" id="TIGR00419">
    <property type="entry name" value="tim"/>
    <property type="match status" value="1"/>
</dbReference>